<evidence type="ECO:0000313" key="4">
    <source>
        <dbReference type="EMBL" id="SDY30728.1"/>
    </source>
</evidence>
<dbReference type="InterPro" id="IPR028896">
    <property type="entry name" value="GcvT/YgfZ/DmdA"/>
</dbReference>
<protein>
    <submittedName>
        <fullName evidence="4">Aminomethyltransferase</fullName>
    </submittedName>
</protein>
<dbReference type="RefSeq" id="WP_089888692.1">
    <property type="nucleotide sequence ID" value="NZ_FNPR01000001.1"/>
</dbReference>
<proteinExistence type="predicted"/>
<evidence type="ECO:0000259" key="2">
    <source>
        <dbReference type="Pfam" id="PF01571"/>
    </source>
</evidence>
<feature type="domain" description="GCVT N-terminal" evidence="2">
    <location>
        <begin position="11"/>
        <end position="250"/>
    </location>
</feature>
<dbReference type="InterPro" id="IPR029043">
    <property type="entry name" value="GcvT/YgfZ_C"/>
</dbReference>
<dbReference type="AlphaFoldDB" id="A0A1H3IU65"/>
<keyword evidence="4" id="KW-0808">Transferase</keyword>
<dbReference type="PIRSF" id="PIRSF006487">
    <property type="entry name" value="GcvT"/>
    <property type="match status" value="1"/>
</dbReference>
<dbReference type="PANTHER" id="PTHR43757">
    <property type="entry name" value="AMINOMETHYLTRANSFERASE"/>
    <property type="match status" value="1"/>
</dbReference>
<dbReference type="EMBL" id="FNPR01000001">
    <property type="protein sequence ID" value="SDY30728.1"/>
    <property type="molecule type" value="Genomic_DNA"/>
</dbReference>
<sequence length="383" mass="42296">MAIFWRHSALAHRHAEIGGELEDWNGMGTAWFYDHTPERAKADYEAIRTKAGLMDVSGLKKVYVTGPDAAYVIDRATTRNVEKIAPGRSTYASMLNAEGKFIDDCIIYHLSMNSWLVVHGTGTGMEQLTTVAAGKNCTVIFDDDLHDMSLQGPVAVDLLAKEIPAIRDLAYFGLMQTRLYGCDVMISRTGYTGERGYEIFCKAKDAVHLWDSILEAGKDMGVRPTQFSTLDMLRIESYLLFYPGDNSETFPFENETCGDTLWELGLDFTVSPNKEGFIGSENHYASKGKERFKIYGVKLSGDAMDQMEMFARVHANGKDVGVITYGLSSELNGYSVAIARLSPEVAKAGTKLTVVQPDGTELAATAEEMPFYDVDKSIRTAKG</sequence>
<dbReference type="GeneID" id="78124024"/>
<dbReference type="OrthoDB" id="9772660at2"/>
<keyword evidence="4" id="KW-0489">Methyltransferase</keyword>
<dbReference type="InterPro" id="IPR013977">
    <property type="entry name" value="GcvT_C"/>
</dbReference>
<dbReference type="PANTHER" id="PTHR43757:SF2">
    <property type="entry name" value="AMINOMETHYLTRANSFERASE, MITOCHONDRIAL"/>
    <property type="match status" value="1"/>
</dbReference>
<dbReference type="GO" id="GO:0032259">
    <property type="term" value="P:methylation"/>
    <property type="evidence" value="ECO:0007669"/>
    <property type="project" value="UniProtKB-KW"/>
</dbReference>
<dbReference type="Pfam" id="PF01571">
    <property type="entry name" value="GCV_T"/>
    <property type="match status" value="1"/>
</dbReference>
<keyword evidence="5" id="KW-1185">Reference proteome</keyword>
<dbReference type="InterPro" id="IPR006222">
    <property type="entry name" value="GCVT_N"/>
</dbReference>
<evidence type="ECO:0000313" key="5">
    <source>
        <dbReference type="Proteomes" id="UP000199026"/>
    </source>
</evidence>
<dbReference type="Gene3D" id="3.30.1360.120">
    <property type="entry name" value="Probable tRNA modification gtpase trme, domain 1"/>
    <property type="match status" value="1"/>
</dbReference>
<dbReference type="SUPFAM" id="SSF101790">
    <property type="entry name" value="Aminomethyltransferase beta-barrel domain"/>
    <property type="match status" value="1"/>
</dbReference>
<feature type="domain" description="Aminomethyltransferase C-terminal" evidence="3">
    <location>
        <begin position="296"/>
        <end position="373"/>
    </location>
</feature>
<evidence type="ECO:0000259" key="3">
    <source>
        <dbReference type="Pfam" id="PF08669"/>
    </source>
</evidence>
<reference evidence="4 5" key="1">
    <citation type="submission" date="2016-10" db="EMBL/GenBank/DDBJ databases">
        <authorList>
            <person name="de Groot N.N."/>
        </authorList>
    </citation>
    <scope>NUCLEOTIDE SEQUENCE [LARGE SCALE GENOMIC DNA]</scope>
    <source>
        <strain evidence="4 5">DSM 24677</strain>
    </source>
</reference>
<dbReference type="Proteomes" id="UP000199026">
    <property type="component" value="Unassembled WGS sequence"/>
</dbReference>
<dbReference type="STRING" id="576131.SAMN05444486_1011252"/>
<evidence type="ECO:0000256" key="1">
    <source>
        <dbReference type="PIRSR" id="PIRSR006487-1"/>
    </source>
</evidence>
<dbReference type="Pfam" id="PF08669">
    <property type="entry name" value="GCV_T_C"/>
    <property type="match status" value="1"/>
</dbReference>
<dbReference type="SUPFAM" id="SSF103025">
    <property type="entry name" value="Folate-binding domain"/>
    <property type="match status" value="1"/>
</dbReference>
<accession>A0A1H3IU65</accession>
<organism evidence="4 5">
    <name type="scientific">Lentibacter algarum</name>
    <dbReference type="NCBI Taxonomy" id="576131"/>
    <lineage>
        <taxon>Bacteria</taxon>
        <taxon>Pseudomonadati</taxon>
        <taxon>Pseudomonadota</taxon>
        <taxon>Alphaproteobacteria</taxon>
        <taxon>Rhodobacterales</taxon>
        <taxon>Roseobacteraceae</taxon>
        <taxon>Lentibacter</taxon>
    </lineage>
</organism>
<dbReference type="InterPro" id="IPR027266">
    <property type="entry name" value="TrmE/GcvT-like"/>
</dbReference>
<name>A0A1H3IU65_9RHOB</name>
<dbReference type="GO" id="GO:0008168">
    <property type="term" value="F:methyltransferase activity"/>
    <property type="evidence" value="ECO:0007669"/>
    <property type="project" value="UniProtKB-KW"/>
</dbReference>
<gene>
    <name evidence="4" type="ORF">SAMN05444486_1011252</name>
</gene>
<feature type="binding site" evidence="1">
    <location>
        <position position="198"/>
    </location>
    <ligand>
        <name>substrate</name>
    </ligand>
</feature>